<comment type="caution">
    <text evidence="1">The sequence shown here is derived from an EMBL/GenBank/DDBJ whole genome shotgun (WGS) entry which is preliminary data.</text>
</comment>
<dbReference type="Proteomes" id="UP001165186">
    <property type="component" value="Unassembled WGS sequence"/>
</dbReference>
<evidence type="ECO:0000313" key="2">
    <source>
        <dbReference type="Proteomes" id="UP001165186"/>
    </source>
</evidence>
<reference evidence="1" key="1">
    <citation type="submission" date="2024-09" db="EMBL/GenBank/DDBJ databases">
        <title>Draft Genome Sequences of Neofusicoccum parvum.</title>
        <authorList>
            <person name="Ashida A."/>
            <person name="Camagna M."/>
            <person name="Tanaka A."/>
            <person name="Takemoto D."/>
        </authorList>
    </citation>
    <scope>NUCLEOTIDE SEQUENCE</scope>
    <source>
        <strain evidence="1">PPO83</strain>
    </source>
</reference>
<sequence>MHHQSQDTFGINWLSLDPINITDAQTLVDYVTMGSDQAQRFLTWSREQHEHAQHAATLEVQLQSAQNSINSLTNELNTARAMQGTLRGQLDAYKRQQPPAGGFSHVPLTARPGTNFATSQNQGQSSQQKVKLSEKLPDVPVFKSEKKEYLNWRTVVRIKLSANEDRFPTPQARLQYVMSRLEGEASAQVRGYVKERGLINVPPRDPLSTTGDFEDLLWSLEQAFGDPNHRETALRELYELKQTNKFFSWYAAKYQRLCTELDMSPEGRKAEFWYGLSQELKKGLFAVATTIRAMPFHQMVSHI</sequence>
<accession>A0ACB5SDZ6</accession>
<keyword evidence="2" id="KW-1185">Reference proteome</keyword>
<evidence type="ECO:0000313" key="1">
    <source>
        <dbReference type="EMBL" id="GME36195.1"/>
    </source>
</evidence>
<name>A0ACB5SDZ6_9PEZI</name>
<protein>
    <submittedName>
        <fullName evidence="1">Uncharacterized protein</fullName>
    </submittedName>
</protein>
<gene>
    <name evidence="1" type="primary">g5556</name>
    <name evidence="1" type="ORF">NpPPO83_00005556</name>
</gene>
<proteinExistence type="predicted"/>
<organism evidence="1 2">
    <name type="scientific">Neofusicoccum parvum</name>
    <dbReference type="NCBI Taxonomy" id="310453"/>
    <lineage>
        <taxon>Eukaryota</taxon>
        <taxon>Fungi</taxon>
        <taxon>Dikarya</taxon>
        <taxon>Ascomycota</taxon>
        <taxon>Pezizomycotina</taxon>
        <taxon>Dothideomycetes</taxon>
        <taxon>Dothideomycetes incertae sedis</taxon>
        <taxon>Botryosphaeriales</taxon>
        <taxon>Botryosphaeriaceae</taxon>
        <taxon>Neofusicoccum</taxon>
    </lineage>
</organism>
<dbReference type="EMBL" id="BSXG01000287">
    <property type="protein sequence ID" value="GME36195.1"/>
    <property type="molecule type" value="Genomic_DNA"/>
</dbReference>